<evidence type="ECO:0000256" key="1">
    <source>
        <dbReference type="ARBA" id="ARBA00022801"/>
    </source>
</evidence>
<dbReference type="InterPro" id="IPR029058">
    <property type="entry name" value="AB_hydrolase_fold"/>
</dbReference>
<feature type="domain" description="Alpha/beta hydrolase fold-3" evidence="2">
    <location>
        <begin position="81"/>
        <end position="286"/>
    </location>
</feature>
<name>A0ABV0L9X4_9PSEU</name>
<dbReference type="InterPro" id="IPR050300">
    <property type="entry name" value="GDXG_lipolytic_enzyme"/>
</dbReference>
<dbReference type="RefSeq" id="WP_348947539.1">
    <property type="nucleotide sequence ID" value="NZ_JBDZYD010000001.1"/>
</dbReference>
<dbReference type="Pfam" id="PF07859">
    <property type="entry name" value="Abhydrolase_3"/>
    <property type="match status" value="1"/>
</dbReference>
<sequence length="314" mass="33416">MAYAFDPELAPWVPGITDLPFADLPAARQAVKELTAHLPRYQPETPVEVRDRHVPGPQGAPRVPVRIYTPAGGTAPGRPGLVYLHGGGFVVGDIEFCHADALRIADQVGVVVVSVDYRLAPEHPFPAALEDSYAALVWTAAHAAELGIDPARLAVGGESAGGGLAAAVALLSRDRGGPALCLQYLAVPELDDRLETPSMRAFTDTPVWNRPIAEISWTHYLAGDGRRDVSPYAAPARAADLSGLPPSLVTVAEFDPLRDEGLAYAQRLVQAGVPTELHLYRGTFHGSGMVAQAAISRRMAADIHEGLRRGLRAD</sequence>
<dbReference type="PANTHER" id="PTHR48081">
    <property type="entry name" value="AB HYDROLASE SUPERFAMILY PROTEIN C4A8.06C"/>
    <property type="match status" value="1"/>
</dbReference>
<evidence type="ECO:0000313" key="3">
    <source>
        <dbReference type="EMBL" id="MEQ0558218.1"/>
    </source>
</evidence>
<gene>
    <name evidence="3" type="ORF">ABJI51_03980</name>
</gene>
<dbReference type="Proteomes" id="UP001440984">
    <property type="component" value="Unassembled WGS sequence"/>
</dbReference>
<dbReference type="Gene3D" id="3.40.50.1820">
    <property type="entry name" value="alpha/beta hydrolase"/>
    <property type="match status" value="1"/>
</dbReference>
<comment type="caution">
    <text evidence="3">The sequence shown here is derived from an EMBL/GenBank/DDBJ whole genome shotgun (WGS) entry which is preliminary data.</text>
</comment>
<evidence type="ECO:0000259" key="2">
    <source>
        <dbReference type="Pfam" id="PF07859"/>
    </source>
</evidence>
<dbReference type="EMBL" id="JBDZYD010000001">
    <property type="protein sequence ID" value="MEQ0558218.1"/>
    <property type="molecule type" value="Genomic_DNA"/>
</dbReference>
<dbReference type="SUPFAM" id="SSF53474">
    <property type="entry name" value="alpha/beta-Hydrolases"/>
    <property type="match status" value="1"/>
</dbReference>
<accession>A0ABV0L9X4</accession>
<reference evidence="3 4" key="1">
    <citation type="submission" date="2024-05" db="EMBL/GenBank/DDBJ databases">
        <authorList>
            <person name="Zhao H."/>
            <person name="Xu Y."/>
            <person name="Lin S."/>
            <person name="Spain J.C."/>
            <person name="Zhou N.-Y."/>
        </authorList>
    </citation>
    <scope>NUCLEOTIDE SEQUENCE [LARGE SCALE GENOMIC DNA]</scope>
    <source>
        <strain evidence="3 4">NEAU-NG30</strain>
    </source>
</reference>
<proteinExistence type="predicted"/>
<dbReference type="InterPro" id="IPR013094">
    <property type="entry name" value="AB_hydrolase_3"/>
</dbReference>
<dbReference type="GO" id="GO:0016787">
    <property type="term" value="F:hydrolase activity"/>
    <property type="evidence" value="ECO:0007669"/>
    <property type="project" value="UniProtKB-KW"/>
</dbReference>
<protein>
    <submittedName>
        <fullName evidence="3">Alpha/beta hydrolase</fullName>
    </submittedName>
</protein>
<evidence type="ECO:0000313" key="4">
    <source>
        <dbReference type="Proteomes" id="UP001440984"/>
    </source>
</evidence>
<keyword evidence="4" id="KW-1185">Reference proteome</keyword>
<keyword evidence="1 3" id="KW-0378">Hydrolase</keyword>
<organism evidence="3 4">
    <name type="scientific">Amycolatopsis melonis</name>
    <dbReference type="NCBI Taxonomy" id="3156488"/>
    <lineage>
        <taxon>Bacteria</taxon>
        <taxon>Bacillati</taxon>
        <taxon>Actinomycetota</taxon>
        <taxon>Actinomycetes</taxon>
        <taxon>Pseudonocardiales</taxon>
        <taxon>Pseudonocardiaceae</taxon>
        <taxon>Amycolatopsis</taxon>
    </lineage>
</organism>
<dbReference type="PANTHER" id="PTHR48081:SF8">
    <property type="entry name" value="ALPHA_BETA HYDROLASE FOLD-3 DOMAIN-CONTAINING PROTEIN-RELATED"/>
    <property type="match status" value="1"/>
</dbReference>